<evidence type="ECO:0000313" key="3">
    <source>
        <dbReference type="Proteomes" id="UP001059971"/>
    </source>
</evidence>
<gene>
    <name evidence="2" type="ORF">SBA_ch1_23780</name>
</gene>
<evidence type="ECO:0000256" key="1">
    <source>
        <dbReference type="SAM" id="Phobius"/>
    </source>
</evidence>
<keyword evidence="1" id="KW-0812">Transmembrane</keyword>
<dbReference type="Proteomes" id="UP001059971">
    <property type="component" value="Chromosome 1"/>
</dbReference>
<dbReference type="RefSeq" id="WP_261934589.1">
    <property type="nucleotide sequence ID" value="NZ_AP018817.1"/>
</dbReference>
<keyword evidence="1" id="KW-1133">Transmembrane helix</keyword>
<keyword evidence="1" id="KW-0472">Membrane</keyword>
<protein>
    <submittedName>
        <fullName evidence="2">Uncharacterized protein</fullName>
    </submittedName>
</protein>
<organism evidence="2 3">
    <name type="scientific">Sphingomonas bisphenolicum</name>
    <dbReference type="NCBI Taxonomy" id="296544"/>
    <lineage>
        <taxon>Bacteria</taxon>
        <taxon>Pseudomonadati</taxon>
        <taxon>Pseudomonadota</taxon>
        <taxon>Alphaproteobacteria</taxon>
        <taxon>Sphingomonadales</taxon>
        <taxon>Sphingomonadaceae</taxon>
        <taxon>Sphingomonas</taxon>
    </lineage>
</organism>
<name>A0ABM7G4E5_9SPHN</name>
<evidence type="ECO:0000313" key="2">
    <source>
        <dbReference type="EMBL" id="BBF70178.1"/>
    </source>
</evidence>
<reference evidence="2" key="1">
    <citation type="submission" date="2018-07" db="EMBL/GenBank/DDBJ databases">
        <title>Complete genome sequence of Sphingomonas bisphenolicum strain AO1, a bisphenol A degradative bacterium isolated from Japanese farm field.</title>
        <authorList>
            <person name="Murakami M."/>
            <person name="Koh M."/>
            <person name="Koba S."/>
            <person name="Matsumura Y."/>
        </authorList>
    </citation>
    <scope>NUCLEOTIDE SEQUENCE</scope>
    <source>
        <strain evidence="2">AO1</strain>
    </source>
</reference>
<dbReference type="EMBL" id="AP018817">
    <property type="protein sequence ID" value="BBF70178.1"/>
    <property type="molecule type" value="Genomic_DNA"/>
</dbReference>
<feature type="transmembrane region" description="Helical" evidence="1">
    <location>
        <begin position="20"/>
        <end position="43"/>
    </location>
</feature>
<accession>A0ABM7G4E5</accession>
<keyword evidence="3" id="KW-1185">Reference proteome</keyword>
<sequence length="59" mass="6572">MDAFNHEPVKYVIDGLSLGVVVGTLANALPSIAAVMTIIWTSIRIWETDTLKRWTGRKD</sequence>
<proteinExistence type="predicted"/>